<protein>
    <submittedName>
        <fullName evidence="2">9412_t:CDS:1</fullName>
    </submittedName>
</protein>
<evidence type="ECO:0000313" key="3">
    <source>
        <dbReference type="Proteomes" id="UP000789405"/>
    </source>
</evidence>
<dbReference type="AlphaFoldDB" id="A0A9N9CER5"/>
<sequence length="132" mass="15438">MVNPAQENVENRNIIQPDVRFLEFTEEETCDGKDYLEVELLESVNSHVDDNKHIRNLGKRKTNETTYQIPAKRSRQLRSSEKDNDSPKLDSGVKQIRSVNVSSNEMKSFEENIEQRLKHGNKSKNWESKFPF</sequence>
<dbReference type="Proteomes" id="UP000789405">
    <property type="component" value="Unassembled WGS sequence"/>
</dbReference>
<name>A0A9N9CER5_9GLOM</name>
<keyword evidence="3" id="KW-1185">Reference proteome</keyword>
<feature type="compositionally biased region" description="Basic and acidic residues" evidence="1">
    <location>
        <begin position="78"/>
        <end position="88"/>
    </location>
</feature>
<dbReference type="EMBL" id="CAJVPY010003604">
    <property type="protein sequence ID" value="CAG8596226.1"/>
    <property type="molecule type" value="Genomic_DNA"/>
</dbReference>
<dbReference type="OrthoDB" id="10508168at2759"/>
<feature type="region of interest" description="Disordered" evidence="1">
    <location>
        <begin position="58"/>
        <end position="108"/>
    </location>
</feature>
<proteinExistence type="predicted"/>
<accession>A0A9N9CER5</accession>
<organism evidence="2 3">
    <name type="scientific">Dentiscutata erythropus</name>
    <dbReference type="NCBI Taxonomy" id="1348616"/>
    <lineage>
        <taxon>Eukaryota</taxon>
        <taxon>Fungi</taxon>
        <taxon>Fungi incertae sedis</taxon>
        <taxon>Mucoromycota</taxon>
        <taxon>Glomeromycotina</taxon>
        <taxon>Glomeromycetes</taxon>
        <taxon>Diversisporales</taxon>
        <taxon>Gigasporaceae</taxon>
        <taxon>Dentiscutata</taxon>
    </lineage>
</organism>
<reference evidence="2" key="1">
    <citation type="submission" date="2021-06" db="EMBL/GenBank/DDBJ databases">
        <authorList>
            <person name="Kallberg Y."/>
            <person name="Tangrot J."/>
            <person name="Rosling A."/>
        </authorList>
    </citation>
    <scope>NUCLEOTIDE SEQUENCE</scope>
    <source>
        <strain evidence="2">MA453B</strain>
    </source>
</reference>
<evidence type="ECO:0000313" key="2">
    <source>
        <dbReference type="EMBL" id="CAG8596226.1"/>
    </source>
</evidence>
<evidence type="ECO:0000256" key="1">
    <source>
        <dbReference type="SAM" id="MobiDB-lite"/>
    </source>
</evidence>
<feature type="compositionally biased region" description="Polar residues" evidence="1">
    <location>
        <begin position="97"/>
        <end position="106"/>
    </location>
</feature>
<comment type="caution">
    <text evidence="2">The sequence shown here is derived from an EMBL/GenBank/DDBJ whole genome shotgun (WGS) entry which is preliminary data.</text>
</comment>
<gene>
    <name evidence="2" type="ORF">DERYTH_LOCUS7407</name>
</gene>